<dbReference type="OrthoDB" id="6479949at2759"/>
<dbReference type="Pfam" id="PF03098">
    <property type="entry name" value="An_peroxidase"/>
    <property type="match status" value="2"/>
</dbReference>
<keyword evidence="4" id="KW-1185">Reference proteome</keyword>
<protein>
    <submittedName>
        <fullName evidence="3">Heme peroxidase-like protein</fullName>
    </submittedName>
</protein>
<dbReference type="PANTHER" id="PTHR11475">
    <property type="entry name" value="OXIDASE/PEROXIDASE"/>
    <property type="match status" value="1"/>
</dbReference>
<dbReference type="AlphaFoldDB" id="A0A3S3QRM7"/>
<reference evidence="3 4" key="1">
    <citation type="journal article" date="2018" name="Gigascience">
        <title>Genomes of trombidid mites reveal novel predicted allergens and laterally-transferred genes associated with secondary metabolism.</title>
        <authorList>
            <person name="Dong X."/>
            <person name="Chaisiri K."/>
            <person name="Xia D."/>
            <person name="Armstrong S.D."/>
            <person name="Fang Y."/>
            <person name="Donnelly M.J."/>
            <person name="Kadowaki T."/>
            <person name="McGarry J.W."/>
            <person name="Darby A.C."/>
            <person name="Makepeace B.L."/>
        </authorList>
    </citation>
    <scope>NUCLEOTIDE SEQUENCE [LARGE SCALE GENOMIC DNA]</scope>
    <source>
        <strain evidence="3">UoL-WK</strain>
    </source>
</reference>
<dbReference type="GO" id="GO:0004601">
    <property type="term" value="F:peroxidase activity"/>
    <property type="evidence" value="ECO:0007669"/>
    <property type="project" value="UniProtKB-KW"/>
</dbReference>
<proteinExistence type="predicted"/>
<dbReference type="PANTHER" id="PTHR11475:SF143">
    <property type="entry name" value="PUTATIVE-RELATED"/>
    <property type="match status" value="1"/>
</dbReference>
<dbReference type="GO" id="GO:0006979">
    <property type="term" value="P:response to oxidative stress"/>
    <property type="evidence" value="ECO:0007669"/>
    <property type="project" value="InterPro"/>
</dbReference>
<dbReference type="STRING" id="1965070.A0A3S3QRM7"/>
<keyword evidence="1 3" id="KW-0560">Oxidoreductase</keyword>
<dbReference type="Proteomes" id="UP000285301">
    <property type="component" value="Unassembled WGS sequence"/>
</dbReference>
<keyword evidence="1 3" id="KW-0575">Peroxidase</keyword>
<dbReference type="GO" id="GO:0020037">
    <property type="term" value="F:heme binding"/>
    <property type="evidence" value="ECO:0007669"/>
    <property type="project" value="InterPro"/>
</dbReference>
<dbReference type="Gene3D" id="1.10.640.10">
    <property type="entry name" value="Haem peroxidase domain superfamily, animal type"/>
    <property type="match status" value="1"/>
</dbReference>
<evidence type="ECO:0000313" key="3">
    <source>
        <dbReference type="EMBL" id="RWS12903.1"/>
    </source>
</evidence>
<evidence type="ECO:0000256" key="2">
    <source>
        <dbReference type="PIRSR" id="PIRSR619791-2"/>
    </source>
</evidence>
<accession>A0A3S3QRM7</accession>
<dbReference type="InterPro" id="IPR019791">
    <property type="entry name" value="Haem_peroxidase_animal"/>
</dbReference>
<dbReference type="CDD" id="cd09823">
    <property type="entry name" value="peroxinectin_like"/>
    <property type="match status" value="1"/>
</dbReference>
<gene>
    <name evidence="3" type="ORF">B4U79_12094</name>
</gene>
<name>A0A3S3QRM7_9ACAR</name>
<dbReference type="GO" id="GO:0046872">
    <property type="term" value="F:metal ion binding"/>
    <property type="evidence" value="ECO:0007669"/>
    <property type="project" value="UniProtKB-KW"/>
</dbReference>
<dbReference type="PROSITE" id="PS50292">
    <property type="entry name" value="PEROXIDASE_3"/>
    <property type="match status" value="1"/>
</dbReference>
<dbReference type="PRINTS" id="PR00457">
    <property type="entry name" value="ANPEROXIDASE"/>
</dbReference>
<sequence length="729" mass="83822">MFYIICRLHMKLPTQFIRDSFIAHQLIYIGETDGGRVMMGPPDFNQHAFSSVFNEYLNSGQFQNYLKECHNSYHEPFNALHITRSKFKAALQYAIPLAIRYMRADDEVYRTENATRDVSLLVRKIAHEAKFMEYVTEYFVVYHCANKLQTSLELPNIKIRKYLPPSVVKEFATTNCGILSAKPICNPHAKYSALDGSCNNLKYPTQGKSYTCHRRLLPPDYADGIYKLRESVFGGSLPNARVISNDVLPNVDRLDFTITQMTMQWGQFIVHDQTRTSLILGNTPQCCPPSKNQHPECERIYPFPEGPRNQMNAATHMYDLSNIYGYTYKDSLQHRSFKGGRMAMGVDILGNPILVGAQGNYDPLTIQQCNQPPQYPEFYCFNSGDGNRVSQHPALTSLQTLVTRRHNQHADILAQINPHWDDEKLYLEARRLTIAESQHITYSQYVAALLSDDLLHYFNLIPLKKGYTKYEPHTDVSTIQEFVTATGRFGHSQVNSKFHVKNDPPMDSFKYKLRDVFFDMTLIYLGQIDGIIRGLISEFAYAVDPFFVKDVKDFLYQHRNRSSGLDLMGLNIMRGRDHGLPGYINYLDYCFGYKVDSWGDLHKYIPEKQVEALRSVYDHVQDIDLFVGGVSETRLPGNAFGPTIACINGIQWYHLKFGDRFFYEHGGEAGSFTPAQLDNIRKTVSLSLLICRTSNIKYVTRNVFIPKSEKNPLVHCNDFEDLDYELWKE</sequence>
<feature type="binding site" description="axial binding residue" evidence="2">
    <location>
        <position position="491"/>
    </location>
    <ligand>
        <name>heme b</name>
        <dbReference type="ChEBI" id="CHEBI:60344"/>
    </ligand>
    <ligandPart>
        <name>Fe</name>
        <dbReference type="ChEBI" id="CHEBI:18248"/>
    </ligandPart>
</feature>
<evidence type="ECO:0000256" key="1">
    <source>
        <dbReference type="ARBA" id="ARBA00022559"/>
    </source>
</evidence>
<organism evidence="3 4">
    <name type="scientific">Dinothrombium tinctorium</name>
    <dbReference type="NCBI Taxonomy" id="1965070"/>
    <lineage>
        <taxon>Eukaryota</taxon>
        <taxon>Metazoa</taxon>
        <taxon>Ecdysozoa</taxon>
        <taxon>Arthropoda</taxon>
        <taxon>Chelicerata</taxon>
        <taxon>Arachnida</taxon>
        <taxon>Acari</taxon>
        <taxon>Acariformes</taxon>
        <taxon>Trombidiformes</taxon>
        <taxon>Prostigmata</taxon>
        <taxon>Anystina</taxon>
        <taxon>Parasitengona</taxon>
        <taxon>Trombidioidea</taxon>
        <taxon>Trombidiidae</taxon>
        <taxon>Dinothrombium</taxon>
    </lineage>
</organism>
<keyword evidence="2" id="KW-0349">Heme</keyword>
<keyword evidence="2" id="KW-0479">Metal-binding</keyword>
<dbReference type="EMBL" id="NCKU01001164">
    <property type="protein sequence ID" value="RWS12903.1"/>
    <property type="molecule type" value="Genomic_DNA"/>
</dbReference>
<keyword evidence="2" id="KW-0408">Iron</keyword>
<dbReference type="InterPro" id="IPR037120">
    <property type="entry name" value="Haem_peroxidase_sf_animal"/>
</dbReference>
<dbReference type="SUPFAM" id="SSF48113">
    <property type="entry name" value="Heme-dependent peroxidases"/>
    <property type="match status" value="1"/>
</dbReference>
<comment type="caution">
    <text evidence="3">The sequence shown here is derived from an EMBL/GenBank/DDBJ whole genome shotgun (WGS) entry which is preliminary data.</text>
</comment>
<evidence type="ECO:0000313" key="4">
    <source>
        <dbReference type="Proteomes" id="UP000285301"/>
    </source>
</evidence>
<dbReference type="InterPro" id="IPR010255">
    <property type="entry name" value="Haem_peroxidase_sf"/>
</dbReference>